<protein>
    <submittedName>
        <fullName evidence="1">Tra5 protein</fullName>
    </submittedName>
</protein>
<geneLocation type="plasmid" evidence="1 2">
    <name>pBMB0232</name>
</geneLocation>
<name>A0A9W3PJF9_BACTU</name>
<dbReference type="Proteomes" id="UP000018566">
    <property type="component" value="Plasmid pBMB0232"/>
</dbReference>
<organism evidence="1 2">
    <name type="scientific">Bacillus thuringiensis YBT-1518</name>
    <dbReference type="NCBI Taxonomy" id="529122"/>
    <lineage>
        <taxon>Bacteria</taxon>
        <taxon>Bacillati</taxon>
        <taxon>Bacillota</taxon>
        <taxon>Bacilli</taxon>
        <taxon>Bacillales</taxon>
        <taxon>Bacillaceae</taxon>
        <taxon>Bacillus</taxon>
        <taxon>Bacillus cereus group</taxon>
    </lineage>
</organism>
<dbReference type="AlphaFoldDB" id="A0A9W3PJF9"/>
<accession>A0A9W3PJF9</accession>
<evidence type="ECO:0000313" key="2">
    <source>
        <dbReference type="Proteomes" id="UP000018566"/>
    </source>
</evidence>
<evidence type="ECO:0000313" key="1">
    <source>
        <dbReference type="EMBL" id="AHA75535.1"/>
    </source>
</evidence>
<keyword evidence="1" id="KW-0614">Plasmid</keyword>
<dbReference type="KEGG" id="bthu:YBT1518_32507"/>
<gene>
    <name evidence="1" type="ORF">YBT1518_32507</name>
</gene>
<reference evidence="1 2" key="1">
    <citation type="submission" date="2013-05" db="EMBL/GenBank/DDBJ databases">
        <title>Complete genome sequence of Bacillus thuringiensis YBT-1518, a typical strain with high toxicity to nematode.</title>
        <authorList>
            <person name="Wang P."/>
            <person name="Zhang C."/>
            <person name="Guo M."/>
            <person name="Guo S."/>
            <person name="Zhu Y."/>
            <person name="Zheng J."/>
            <person name="Zhu L."/>
            <person name="Ruan L."/>
            <person name="Peng D."/>
            <person name="Sun M."/>
        </authorList>
    </citation>
    <scope>NUCLEOTIDE SEQUENCE [LARGE SCALE GENOMIC DNA]</scope>
    <source>
        <strain evidence="1 2">YBT-1518</strain>
        <plasmid evidence="1 2">pBMB0232</plasmid>
    </source>
</reference>
<sequence>MYVSVPLNLVRKTFQQLYVITEFRLVNGLKVYFCAALDISTRRVLVYSLDTHQEAQLVKDTIQQIRNVLWKSQKDCIS</sequence>
<dbReference type="EMBL" id="CP005939">
    <property type="protein sequence ID" value="AHA75535.1"/>
    <property type="molecule type" value="Genomic_DNA"/>
</dbReference>
<proteinExistence type="predicted"/>